<dbReference type="EMBL" id="JANYMP010000036">
    <property type="protein sequence ID" value="MCS7483736.1"/>
    <property type="molecule type" value="Genomic_DNA"/>
</dbReference>
<keyword evidence="2" id="KW-1185">Reference proteome</keyword>
<reference evidence="1" key="1">
    <citation type="submission" date="2022-08" db="EMBL/GenBank/DDBJ databases">
        <authorList>
            <person name="Tistechok S."/>
            <person name="Samborskyy M."/>
            <person name="Roman I."/>
        </authorList>
    </citation>
    <scope>NUCLEOTIDE SEQUENCE</scope>
    <source>
        <strain evidence="1">DSM 103496</strain>
    </source>
</reference>
<dbReference type="InterPro" id="IPR007325">
    <property type="entry name" value="KFase/CYL"/>
</dbReference>
<dbReference type="RefSeq" id="WP_259629215.1">
    <property type="nucleotide sequence ID" value="NZ_JANYMP010000036.1"/>
</dbReference>
<proteinExistence type="predicted"/>
<dbReference type="Proteomes" id="UP001141259">
    <property type="component" value="Unassembled WGS sequence"/>
</dbReference>
<evidence type="ECO:0000313" key="2">
    <source>
        <dbReference type="Proteomes" id="UP001141259"/>
    </source>
</evidence>
<dbReference type="PANTHER" id="PTHR34861:SF10">
    <property type="entry name" value="CYCLASE"/>
    <property type="match status" value="1"/>
</dbReference>
<sequence length="197" mass="20793">MNTHHHTLTHLDALGHITTGDTVYPGVPLTEAIHEGRLATSDVTALGPAIFTRGVLLDFVTANPLAKRHPISGEDLDHLARRQGVTLKSGDALVVRADPTSEAGIAASAVRWMHHHQISVYLGDVSDLFPPPRLGPLALPLHQIGLARMGLPIVDGAHLDPLATACVDHARHTFALAMGPLPIHGATGSPVTPLALF</sequence>
<accession>A0A9X3AJA1</accession>
<dbReference type="GO" id="GO:0004061">
    <property type="term" value="F:arylformamidase activity"/>
    <property type="evidence" value="ECO:0007669"/>
    <property type="project" value="InterPro"/>
</dbReference>
<dbReference type="PANTHER" id="PTHR34861">
    <property type="match status" value="1"/>
</dbReference>
<gene>
    <name evidence="1" type="ORF">NZH93_43430</name>
</gene>
<dbReference type="InterPro" id="IPR037175">
    <property type="entry name" value="KFase_sf"/>
</dbReference>
<evidence type="ECO:0000313" key="1">
    <source>
        <dbReference type="EMBL" id="MCS7483736.1"/>
    </source>
</evidence>
<name>A0A9X3AJA1_9PSEU</name>
<dbReference type="Gene3D" id="3.50.30.50">
    <property type="entry name" value="Putative cyclase"/>
    <property type="match status" value="1"/>
</dbReference>
<dbReference type="Pfam" id="PF04199">
    <property type="entry name" value="Cyclase"/>
    <property type="match status" value="1"/>
</dbReference>
<organism evidence="1 2">
    <name type="scientific">Umezawaea endophytica</name>
    <dbReference type="NCBI Taxonomy" id="1654476"/>
    <lineage>
        <taxon>Bacteria</taxon>
        <taxon>Bacillati</taxon>
        <taxon>Actinomycetota</taxon>
        <taxon>Actinomycetes</taxon>
        <taxon>Pseudonocardiales</taxon>
        <taxon>Pseudonocardiaceae</taxon>
        <taxon>Umezawaea</taxon>
    </lineage>
</organism>
<dbReference type="GO" id="GO:0019441">
    <property type="term" value="P:L-tryptophan catabolic process to kynurenine"/>
    <property type="evidence" value="ECO:0007669"/>
    <property type="project" value="InterPro"/>
</dbReference>
<dbReference type="SUPFAM" id="SSF102198">
    <property type="entry name" value="Putative cyclase"/>
    <property type="match status" value="1"/>
</dbReference>
<dbReference type="AlphaFoldDB" id="A0A9X3AJA1"/>
<comment type="caution">
    <text evidence="1">The sequence shown here is derived from an EMBL/GenBank/DDBJ whole genome shotgun (WGS) entry which is preliminary data.</text>
</comment>
<protein>
    <submittedName>
        <fullName evidence="1">Cyclase family protein</fullName>
    </submittedName>
</protein>